<comment type="subcellular location">
    <subcellularLocation>
        <location evidence="1">Nucleus</location>
    </subcellularLocation>
</comment>
<dbReference type="AlphaFoldDB" id="A0A0J8AWQ4"/>
<dbReference type="OrthoDB" id="26282at2759"/>
<dbReference type="GO" id="GO:0003729">
    <property type="term" value="F:mRNA binding"/>
    <property type="evidence" value="ECO:0007669"/>
    <property type="project" value="TreeGrafter"/>
</dbReference>
<dbReference type="Gene3D" id="1.25.40.1040">
    <property type="match status" value="1"/>
</dbReference>
<reference evidence="5 6" key="1">
    <citation type="journal article" date="2014" name="Nature">
        <title>The genome of the recently domesticated crop plant sugar beet (Beta vulgaris).</title>
        <authorList>
            <person name="Dohm J.C."/>
            <person name="Minoche A.E."/>
            <person name="Holtgrawe D."/>
            <person name="Capella-Gutierrez S."/>
            <person name="Zakrzewski F."/>
            <person name="Tafer H."/>
            <person name="Rupp O."/>
            <person name="Sorensen T.R."/>
            <person name="Stracke R."/>
            <person name="Reinhardt R."/>
            <person name="Goesmann A."/>
            <person name="Kraft T."/>
            <person name="Schulz B."/>
            <person name="Stadler P.F."/>
            <person name="Schmidt T."/>
            <person name="Gabaldon T."/>
            <person name="Lehrach H."/>
            <person name="Weisshaar B."/>
            <person name="Himmelbauer H."/>
        </authorList>
    </citation>
    <scope>NUCLEOTIDE SEQUENCE [LARGE SCALE GENOMIC DNA]</scope>
    <source>
        <tissue evidence="5">Taproot</tissue>
    </source>
</reference>
<keyword evidence="3" id="KW-0539">Nucleus</keyword>
<evidence type="ECO:0000256" key="1">
    <source>
        <dbReference type="ARBA" id="ARBA00004123"/>
    </source>
</evidence>
<dbReference type="Proteomes" id="UP000035740">
    <property type="component" value="Unassembled WGS sequence"/>
</dbReference>
<gene>
    <name evidence="5" type="ORF">BVRB_033180</name>
</gene>
<feature type="domain" description="Suppressor of forked" evidence="4">
    <location>
        <begin position="2"/>
        <end position="56"/>
    </location>
</feature>
<dbReference type="GO" id="GO:0031124">
    <property type="term" value="P:mRNA 3'-end processing"/>
    <property type="evidence" value="ECO:0007669"/>
    <property type="project" value="InterPro"/>
</dbReference>
<evidence type="ECO:0000256" key="2">
    <source>
        <dbReference type="ARBA" id="ARBA00022737"/>
    </source>
</evidence>
<dbReference type="Pfam" id="PF05843">
    <property type="entry name" value="Suf"/>
    <property type="match status" value="1"/>
</dbReference>
<dbReference type="InterPro" id="IPR011990">
    <property type="entry name" value="TPR-like_helical_dom_sf"/>
</dbReference>
<dbReference type="Gramene" id="KMS93269">
    <property type="protein sequence ID" value="KMS93269"/>
    <property type="gene ID" value="BVRB_033180"/>
</dbReference>
<evidence type="ECO:0000256" key="3">
    <source>
        <dbReference type="ARBA" id="ARBA00023242"/>
    </source>
</evidence>
<name>A0A0J8AWQ4_BETVV</name>
<evidence type="ECO:0000259" key="4">
    <source>
        <dbReference type="Pfam" id="PF05843"/>
    </source>
</evidence>
<evidence type="ECO:0000313" key="6">
    <source>
        <dbReference type="Proteomes" id="UP000035740"/>
    </source>
</evidence>
<dbReference type="PANTHER" id="PTHR19980:SF0">
    <property type="entry name" value="CLEAVAGE STIMULATION FACTOR SUBUNIT 3"/>
    <property type="match status" value="1"/>
</dbReference>
<keyword evidence="2" id="KW-0677">Repeat</keyword>
<organism evidence="5 6">
    <name type="scientific">Beta vulgaris subsp. vulgaris</name>
    <name type="common">Beet</name>
    <dbReference type="NCBI Taxonomy" id="3555"/>
    <lineage>
        <taxon>Eukaryota</taxon>
        <taxon>Viridiplantae</taxon>
        <taxon>Streptophyta</taxon>
        <taxon>Embryophyta</taxon>
        <taxon>Tracheophyta</taxon>
        <taxon>Spermatophyta</taxon>
        <taxon>Magnoliopsida</taxon>
        <taxon>eudicotyledons</taxon>
        <taxon>Gunneridae</taxon>
        <taxon>Pentapetalae</taxon>
        <taxon>Caryophyllales</taxon>
        <taxon>Chenopodiaceae</taxon>
        <taxon>Betoideae</taxon>
        <taxon>Beta</taxon>
    </lineage>
</organism>
<dbReference type="PANTHER" id="PTHR19980">
    <property type="entry name" value="RNA CLEAVAGE STIMULATION FACTOR"/>
    <property type="match status" value="1"/>
</dbReference>
<accession>A0A0J8AWQ4</accession>
<dbReference type="InterPro" id="IPR045243">
    <property type="entry name" value="Rna14-like"/>
</dbReference>
<evidence type="ECO:0000313" key="5">
    <source>
        <dbReference type="EMBL" id="KMS93269.1"/>
    </source>
</evidence>
<keyword evidence="6" id="KW-1185">Reference proteome</keyword>
<sequence length="68" mass="7972">MVDDLFSRCLPICLDVELYRTYIRYQQMTKKNQPGERAALCTAYEFTLEHVGIDFNFIANTGWIISTF</sequence>
<proteinExistence type="predicted"/>
<dbReference type="GO" id="GO:0005634">
    <property type="term" value="C:nucleus"/>
    <property type="evidence" value="ECO:0007669"/>
    <property type="project" value="UniProtKB-SubCell"/>
</dbReference>
<protein>
    <recommendedName>
        <fullName evidence="4">Suppressor of forked domain-containing protein</fullName>
    </recommendedName>
</protein>
<dbReference type="EMBL" id="KQ104816">
    <property type="protein sequence ID" value="KMS93269.1"/>
    <property type="molecule type" value="Genomic_DNA"/>
</dbReference>
<dbReference type="SUPFAM" id="SSF48452">
    <property type="entry name" value="TPR-like"/>
    <property type="match status" value="1"/>
</dbReference>
<dbReference type="InterPro" id="IPR008847">
    <property type="entry name" value="Suf"/>
</dbReference>